<gene>
    <name evidence="3" type="ORF">CLV25_1176</name>
</gene>
<dbReference type="Gene3D" id="1.25.40.10">
    <property type="entry name" value="Tetratricopeptide repeat domain"/>
    <property type="match status" value="2"/>
</dbReference>
<reference evidence="3 4" key="1">
    <citation type="submission" date="2019-03" db="EMBL/GenBank/DDBJ databases">
        <title>Genomic Encyclopedia of Archaeal and Bacterial Type Strains, Phase II (KMG-II): from individual species to whole genera.</title>
        <authorList>
            <person name="Goeker M."/>
        </authorList>
    </citation>
    <scope>NUCLEOTIDE SEQUENCE [LARGE SCALE GENOMIC DNA]</scope>
    <source>
        <strain evidence="3 4">RL-C</strain>
    </source>
</reference>
<proteinExistence type="predicted"/>
<feature type="transmembrane region" description="Helical" evidence="2">
    <location>
        <begin position="25"/>
        <end position="48"/>
    </location>
</feature>
<accession>A0A4R2E520</accession>
<dbReference type="Proteomes" id="UP000294830">
    <property type="component" value="Unassembled WGS sequence"/>
</dbReference>
<dbReference type="SMART" id="SM00028">
    <property type="entry name" value="TPR"/>
    <property type="match status" value="5"/>
</dbReference>
<protein>
    <submittedName>
        <fullName evidence="3">Tetratricopeptide repeat protein</fullName>
    </submittedName>
</protein>
<dbReference type="OrthoDB" id="638548at2"/>
<feature type="repeat" description="TPR" evidence="1">
    <location>
        <begin position="182"/>
        <end position="215"/>
    </location>
</feature>
<dbReference type="PROSITE" id="PS50005">
    <property type="entry name" value="TPR"/>
    <property type="match status" value="1"/>
</dbReference>
<dbReference type="AlphaFoldDB" id="A0A4R2E520"/>
<keyword evidence="2" id="KW-0472">Membrane</keyword>
<dbReference type="EMBL" id="SLWB01000017">
    <property type="protein sequence ID" value="TCN62871.1"/>
    <property type="molecule type" value="Genomic_DNA"/>
</dbReference>
<evidence type="ECO:0000313" key="4">
    <source>
        <dbReference type="Proteomes" id="UP000294830"/>
    </source>
</evidence>
<name>A0A4R2E520_9BACT</name>
<keyword evidence="1" id="KW-0802">TPR repeat</keyword>
<dbReference type="InterPro" id="IPR011990">
    <property type="entry name" value="TPR-like_helical_dom_sf"/>
</dbReference>
<keyword evidence="4" id="KW-1185">Reference proteome</keyword>
<dbReference type="PANTHER" id="PTHR10098">
    <property type="entry name" value="RAPSYN-RELATED"/>
    <property type="match status" value="1"/>
</dbReference>
<sequence length="297" mass="33360">MIKGKNSKLRESIKSLLVPVKEKRLSFSITIIALAVAIVTALAAIFSYNNHKTEKAQLLESKIDSLISEKSILSDKNAIHSFEKIEVAKALLAKDCNPRLLGKVLISEASLEKKYYQYEKAIACYKKAIALFSKDNSRLNLAEAYYKLGDCYKKVGIFDLGFKATVKGLNLYIEEKDLMGQRRCYNNIGSFYKYLGEYDKALAYYQKTLAISQELGYSEGISSAFNNLGTIYSEMGKNELALDFYHKSNIGKSKLSTKSIAIYNGNVGGVLLKMGKYKESYAALRKAQYYLSKNFDP</sequence>
<organism evidence="3 4">
    <name type="scientific">Acetobacteroides hydrogenigenes</name>
    <dbReference type="NCBI Taxonomy" id="979970"/>
    <lineage>
        <taxon>Bacteria</taxon>
        <taxon>Pseudomonadati</taxon>
        <taxon>Bacteroidota</taxon>
        <taxon>Bacteroidia</taxon>
        <taxon>Bacteroidales</taxon>
        <taxon>Rikenellaceae</taxon>
        <taxon>Acetobacteroides</taxon>
    </lineage>
</organism>
<dbReference type="InterPro" id="IPR019734">
    <property type="entry name" value="TPR_rpt"/>
</dbReference>
<dbReference type="Pfam" id="PF13424">
    <property type="entry name" value="TPR_12"/>
    <property type="match status" value="1"/>
</dbReference>
<keyword evidence="2" id="KW-1133">Transmembrane helix</keyword>
<evidence type="ECO:0000256" key="2">
    <source>
        <dbReference type="SAM" id="Phobius"/>
    </source>
</evidence>
<dbReference type="SUPFAM" id="SSF48452">
    <property type="entry name" value="TPR-like"/>
    <property type="match status" value="1"/>
</dbReference>
<keyword evidence="2" id="KW-0812">Transmembrane</keyword>
<dbReference type="RefSeq" id="WP_131840279.1">
    <property type="nucleotide sequence ID" value="NZ_SLWB01000017.1"/>
</dbReference>
<evidence type="ECO:0000256" key="1">
    <source>
        <dbReference type="PROSITE-ProRule" id="PRU00339"/>
    </source>
</evidence>
<comment type="caution">
    <text evidence="3">The sequence shown here is derived from an EMBL/GenBank/DDBJ whole genome shotgun (WGS) entry which is preliminary data.</text>
</comment>
<evidence type="ECO:0000313" key="3">
    <source>
        <dbReference type="EMBL" id="TCN62871.1"/>
    </source>
</evidence>